<feature type="compositionally biased region" description="Low complexity" evidence="2">
    <location>
        <begin position="230"/>
        <end position="242"/>
    </location>
</feature>
<feature type="compositionally biased region" description="Acidic residues" evidence="2">
    <location>
        <begin position="810"/>
        <end position="819"/>
    </location>
</feature>
<feature type="transmembrane region" description="Helical" evidence="3">
    <location>
        <begin position="1590"/>
        <end position="1611"/>
    </location>
</feature>
<dbReference type="EMBL" id="BRXU01000046">
    <property type="protein sequence ID" value="GLC61444.1"/>
    <property type="molecule type" value="Genomic_DNA"/>
</dbReference>
<evidence type="ECO:0000256" key="3">
    <source>
        <dbReference type="SAM" id="Phobius"/>
    </source>
</evidence>
<feature type="compositionally biased region" description="Polar residues" evidence="2">
    <location>
        <begin position="1007"/>
        <end position="1016"/>
    </location>
</feature>
<keyword evidence="3" id="KW-1133">Transmembrane helix</keyword>
<feature type="compositionally biased region" description="Low complexity" evidence="2">
    <location>
        <begin position="997"/>
        <end position="1006"/>
    </location>
</feature>
<evidence type="ECO:0000313" key="5">
    <source>
        <dbReference type="Proteomes" id="UP001165080"/>
    </source>
</evidence>
<sequence>MPAIPSTSPGRQQPTTPGRGTRGVTADRSATPRTPGRTLQGPARSAVQSPPPQDAGGQRYTPPNLTPASSRTRRPGYGDSPFAAPYAAHPAANAAAGDGASRGGRLLSTLSSVRPAGVSGRFQEPGDDWLSNYERSSMGLLHELERVLGGFSQVAGLVPAPTEAGAPPRQLPTAPESTSSATLTAARAAQRSPASPAGPTGNSAGAAVGQNPAWGAAATPSRRTAWTEGSPSSSPSHRPSAPQALPPAVGLAYTYLRRGASATAGGAAANAATPFALTSPSQASDGNQSGPIHAKRSRQDFSGGAAQRPAVAGAPALMSVAPQPSVASGGSAGQAAPAALTSGTIAELWSVLQACSSTTTRLMADLAAARREVEIANERAEEADGLTRVFQQQLIERQKGVATWQAALAEMEEKEAAARQQLAEVQARCSEQALRAQQAEHVAATVQLRLERLMAQKGGPGAGAGQAEAEQAAGSRRTSSAVGQPNPQLQQQLEHLQADLAAAKTRATRAELELAVARNKALIAQQELSAEEERARRAAAAAAAARMELGRTRSALDMMGRDHDRLQNQLEEVRSKIGDVAQRPRGSSRPDLLAPADQGSPPPPHDTGAARAEGSSRLPSSKSEAGASAAAGRVMHAATPSVANERQPKHRLPHLSARGTAVEGATDDSGTSASASDEGADQSLAGAANTDGDDDDDAAASPRQDGALLATRRRGGGSLLLVPPGEMPAETSASVRYGHRMVMRRQSRSQDLGSVLESPRGGGGGGGERGGWASPVDSMGRKRSPRAMSGSHDGVVRRLDLDVADCGSTAEDDGLDDADGGGGAAAAPPRTGSGRRSGRNRDGYSSSREGAGAGASASRSGSGGALLGSGMVTEEMLPLSRTPSSGTRRRLSSLRTSQASSSREAPLPTRNLPHHPPSPSEGAAAAAAAAAAQKAGPAATAPGREPQVAAPSAAAASRPASGSSRAGVQPEPQSPQQQSSRRDSLSVSLADLRRQMAAAAGAVSAAPTRQRTTSLGPASQAQAGHASPAASPSAAVASRSPLPQPPRRQSPAPAQPPRPHLPTHHSQPTPASARASPAATTPSSAAAGGGSLRQVRSALPELLPPPPLEESCSPPERPLHAADVGAASRSPLAPAPSSAPQPSLRAVAATAAAMAQGPALTAAAHGGGGAALPPSVAYRPKTAVAAVPSRRGARADISPPQGFHTSHLNDLYESTQSLRFSVAPPPEAAAAPLARGLLEPAQQPRWPPPGPLRWQGQAAAAGPPPPAAAAALAAAAASGRQGGVAAGAAADEPPGGSHLAFTPRSRMLSPSQLDSHLVSPSVTNSMAAVASIDGHLPAAVFGGAARPWQQPQQEQRRQLAPSPLRGASAAAATLGFVPAGPAGHLPAAAAVRAQSVGAPPAAASPSGSVVAAAAGGLRAVGTAAGPGPRTPGVAAAAGAPGVEASPQPRRPWWCRWLPPRRRRAEARGGGTGADSPQHQPASGSATAADSPDRRSPAGGSVSRARSGCSSEPRAVLSPLASANEPANRPVGRASPASAVDGPAASAGKHRAAGAADGGASAGTSPRGRGSSGGGGGGGGGHVLRSALLHLGMWSGGMAVGVLLVLGVAGVVEGTLGLGAGAGPLPAAAAAAGGGDLCGCPAPDPRKQRAGK</sequence>
<feature type="compositionally biased region" description="Low complexity" evidence="2">
    <location>
        <begin position="1346"/>
        <end position="1361"/>
    </location>
</feature>
<feature type="compositionally biased region" description="Low complexity" evidence="2">
    <location>
        <begin position="1252"/>
        <end position="1261"/>
    </location>
</feature>
<feature type="compositionally biased region" description="Low complexity" evidence="2">
    <location>
        <begin position="923"/>
        <end position="941"/>
    </location>
</feature>
<feature type="compositionally biased region" description="Low complexity" evidence="2">
    <location>
        <begin position="171"/>
        <end position="197"/>
    </location>
</feature>
<feature type="compositionally biased region" description="Polar residues" evidence="2">
    <location>
        <begin position="61"/>
        <end position="70"/>
    </location>
</feature>
<accession>A0A9W6C0B9</accession>
<feature type="region of interest" description="Disordered" evidence="2">
    <location>
        <begin position="159"/>
        <end position="245"/>
    </location>
</feature>
<feature type="region of interest" description="Disordered" evidence="2">
    <location>
        <begin position="745"/>
        <end position="795"/>
    </location>
</feature>
<protein>
    <submittedName>
        <fullName evidence="4">Uncharacterized protein</fullName>
    </submittedName>
</protein>
<feature type="compositionally biased region" description="Polar residues" evidence="2">
    <location>
        <begin position="1474"/>
        <end position="1487"/>
    </location>
</feature>
<feature type="region of interest" description="Disordered" evidence="2">
    <location>
        <begin position="718"/>
        <end position="737"/>
    </location>
</feature>
<feature type="region of interest" description="Disordered" evidence="2">
    <location>
        <begin position="1346"/>
        <end position="1365"/>
    </location>
</feature>
<feature type="compositionally biased region" description="Low complexity" evidence="2">
    <location>
        <begin position="893"/>
        <end position="903"/>
    </location>
</feature>
<feature type="region of interest" description="Disordered" evidence="2">
    <location>
        <begin position="574"/>
        <end position="712"/>
    </location>
</feature>
<feature type="compositionally biased region" description="Low complexity" evidence="2">
    <location>
        <begin position="1541"/>
        <end position="1554"/>
    </location>
</feature>
<feature type="region of interest" description="Disordered" evidence="2">
    <location>
        <begin position="1240"/>
        <end position="1266"/>
    </location>
</feature>
<proteinExistence type="predicted"/>
<reference evidence="4 5" key="1">
    <citation type="journal article" date="2023" name="Commun. Biol.">
        <title>Reorganization of the ancestral sex-determining regions during the evolution of trioecy in Pleodorina starrii.</title>
        <authorList>
            <person name="Takahashi K."/>
            <person name="Suzuki S."/>
            <person name="Kawai-Toyooka H."/>
            <person name="Yamamoto K."/>
            <person name="Hamaji T."/>
            <person name="Ootsuki R."/>
            <person name="Yamaguchi H."/>
            <person name="Kawachi M."/>
            <person name="Higashiyama T."/>
            <person name="Nozaki H."/>
        </authorList>
    </citation>
    <scope>NUCLEOTIDE SEQUENCE [LARGE SCALE GENOMIC DNA]</scope>
    <source>
        <strain evidence="4 5">NIES-4479</strain>
    </source>
</reference>
<dbReference type="Proteomes" id="UP001165080">
    <property type="component" value="Unassembled WGS sequence"/>
</dbReference>
<feature type="compositionally biased region" description="Low complexity" evidence="2">
    <location>
        <begin position="825"/>
        <end position="834"/>
    </location>
</feature>
<keyword evidence="5" id="KW-1185">Reference proteome</keyword>
<feature type="compositionally biased region" description="Low complexity" evidence="2">
    <location>
        <begin position="667"/>
        <end position="677"/>
    </location>
</feature>
<feature type="region of interest" description="Disordered" evidence="2">
    <location>
        <begin position="1"/>
        <end position="85"/>
    </location>
</feature>
<feature type="compositionally biased region" description="Low complexity" evidence="2">
    <location>
        <begin position="9"/>
        <end position="23"/>
    </location>
</feature>
<keyword evidence="3" id="KW-0472">Membrane</keyword>
<feature type="coiled-coil region" evidence="1">
    <location>
        <begin position="359"/>
        <end position="456"/>
    </location>
</feature>
<keyword evidence="3" id="KW-0812">Transmembrane</keyword>
<feature type="compositionally biased region" description="Low complexity" evidence="2">
    <location>
        <begin position="949"/>
        <end position="979"/>
    </location>
</feature>
<feature type="compositionally biased region" description="Low complexity" evidence="2">
    <location>
        <begin position="620"/>
        <end position="638"/>
    </location>
</feature>
<evidence type="ECO:0000313" key="4">
    <source>
        <dbReference type="EMBL" id="GLC61444.1"/>
    </source>
</evidence>
<feature type="compositionally biased region" description="Polar residues" evidence="2">
    <location>
        <begin position="279"/>
        <end position="290"/>
    </location>
</feature>
<feature type="compositionally biased region" description="Polar residues" evidence="2">
    <location>
        <begin position="476"/>
        <end position="485"/>
    </location>
</feature>
<evidence type="ECO:0000256" key="2">
    <source>
        <dbReference type="SAM" id="MobiDB-lite"/>
    </source>
</evidence>
<keyword evidence="1" id="KW-0175">Coiled coil</keyword>
<feature type="compositionally biased region" description="Pro residues" evidence="2">
    <location>
        <begin position="1042"/>
        <end position="1060"/>
    </location>
</feature>
<feature type="region of interest" description="Disordered" evidence="2">
    <location>
        <begin position="457"/>
        <end position="485"/>
    </location>
</feature>
<feature type="compositionally biased region" description="Low complexity" evidence="2">
    <location>
        <begin position="843"/>
        <end position="860"/>
    </location>
</feature>
<feature type="compositionally biased region" description="Low complexity" evidence="2">
    <location>
        <begin position="1017"/>
        <end position="1041"/>
    </location>
</feature>
<feature type="compositionally biased region" description="Low complexity" evidence="2">
    <location>
        <begin position="1068"/>
        <end position="1086"/>
    </location>
</feature>
<organism evidence="4 5">
    <name type="scientific">Pleodorina starrii</name>
    <dbReference type="NCBI Taxonomy" id="330485"/>
    <lineage>
        <taxon>Eukaryota</taxon>
        <taxon>Viridiplantae</taxon>
        <taxon>Chlorophyta</taxon>
        <taxon>core chlorophytes</taxon>
        <taxon>Chlorophyceae</taxon>
        <taxon>CS clade</taxon>
        <taxon>Chlamydomonadales</taxon>
        <taxon>Volvocaceae</taxon>
        <taxon>Pleodorina</taxon>
    </lineage>
</organism>
<feature type="region of interest" description="Disordered" evidence="2">
    <location>
        <begin position="1186"/>
        <end position="1207"/>
    </location>
</feature>
<comment type="caution">
    <text evidence="4">The sequence shown here is derived from an EMBL/GenBank/DDBJ whole genome shotgun (WGS) entry which is preliminary data.</text>
</comment>
<feature type="compositionally biased region" description="Low complexity" evidence="2">
    <location>
        <begin position="465"/>
        <end position="474"/>
    </location>
</feature>
<feature type="region of interest" description="Disordered" evidence="2">
    <location>
        <begin position="278"/>
        <end position="309"/>
    </location>
</feature>
<evidence type="ECO:0000256" key="1">
    <source>
        <dbReference type="SAM" id="Coils"/>
    </source>
</evidence>
<feature type="compositionally biased region" description="Low complexity" evidence="2">
    <location>
        <begin position="1430"/>
        <end position="1457"/>
    </location>
</feature>
<feature type="region of interest" description="Disordered" evidence="2">
    <location>
        <begin position="1430"/>
        <end position="1577"/>
    </location>
</feature>
<name>A0A9W6C0B9_9CHLO</name>
<feature type="region of interest" description="Disordered" evidence="2">
    <location>
        <begin position="808"/>
        <end position="1143"/>
    </location>
</feature>
<gene>
    <name evidence="4" type="primary">PLESTB002813</name>
    <name evidence="4" type="ORF">PLESTB_001757100</name>
</gene>
<feature type="compositionally biased region" description="Gly residues" evidence="2">
    <location>
        <begin position="760"/>
        <end position="770"/>
    </location>
</feature>